<feature type="non-terminal residue" evidence="2">
    <location>
        <position position="1"/>
    </location>
</feature>
<dbReference type="AlphaFoldDB" id="A0AAV4RUG6"/>
<feature type="region of interest" description="Disordered" evidence="1">
    <location>
        <begin position="87"/>
        <end position="106"/>
    </location>
</feature>
<organism evidence="2 3">
    <name type="scientific">Caerostris extrusa</name>
    <name type="common">Bark spider</name>
    <name type="synonym">Caerostris bankana</name>
    <dbReference type="NCBI Taxonomy" id="172846"/>
    <lineage>
        <taxon>Eukaryota</taxon>
        <taxon>Metazoa</taxon>
        <taxon>Ecdysozoa</taxon>
        <taxon>Arthropoda</taxon>
        <taxon>Chelicerata</taxon>
        <taxon>Arachnida</taxon>
        <taxon>Araneae</taxon>
        <taxon>Araneomorphae</taxon>
        <taxon>Entelegynae</taxon>
        <taxon>Araneoidea</taxon>
        <taxon>Araneidae</taxon>
        <taxon>Caerostris</taxon>
    </lineage>
</organism>
<proteinExistence type="predicted"/>
<comment type="caution">
    <text evidence="2">The sequence shown here is derived from an EMBL/GenBank/DDBJ whole genome shotgun (WGS) entry which is preliminary data.</text>
</comment>
<evidence type="ECO:0000313" key="3">
    <source>
        <dbReference type="Proteomes" id="UP001054945"/>
    </source>
</evidence>
<evidence type="ECO:0000313" key="2">
    <source>
        <dbReference type="EMBL" id="GIY25973.1"/>
    </source>
</evidence>
<dbReference type="EMBL" id="BPLR01008612">
    <property type="protein sequence ID" value="GIY25973.1"/>
    <property type="molecule type" value="Genomic_DNA"/>
</dbReference>
<dbReference type="Proteomes" id="UP001054945">
    <property type="component" value="Unassembled WGS sequence"/>
</dbReference>
<evidence type="ECO:0000256" key="1">
    <source>
        <dbReference type="SAM" id="MobiDB-lite"/>
    </source>
</evidence>
<keyword evidence="3" id="KW-1185">Reference proteome</keyword>
<accession>A0AAV4RUG6</accession>
<gene>
    <name evidence="2" type="ORF">CEXT_58261</name>
</gene>
<reference evidence="2 3" key="1">
    <citation type="submission" date="2021-06" db="EMBL/GenBank/DDBJ databases">
        <title>Caerostris extrusa draft genome.</title>
        <authorList>
            <person name="Kono N."/>
            <person name="Arakawa K."/>
        </authorList>
    </citation>
    <scope>NUCLEOTIDE SEQUENCE [LARGE SCALE GENOMIC DNA]</scope>
</reference>
<name>A0AAV4RUG6_CAEEX</name>
<protein>
    <submittedName>
        <fullName evidence="2">Uncharacterized protein</fullName>
    </submittedName>
</protein>
<sequence length="106" mass="11359">DSPSDLHTRHVVLSAIGVICNPTDRLLCSRDELLIAMSESADDREAIDIVTVDSPSDLHTRRAVLSATGSSAIQQIVCCTRGMNCSSPCQESADDSEAIDRVTDNL</sequence>